<dbReference type="Pfam" id="PF13517">
    <property type="entry name" value="FG-GAP_3"/>
    <property type="match status" value="2"/>
</dbReference>
<evidence type="ECO:0008006" key="5">
    <source>
        <dbReference type="Google" id="ProtNLM"/>
    </source>
</evidence>
<name>A0ABM9B0C1_9BACT</name>
<feature type="signal peptide" evidence="2">
    <location>
        <begin position="1"/>
        <end position="25"/>
    </location>
</feature>
<proteinExistence type="predicted"/>
<dbReference type="RefSeq" id="WP_238750287.1">
    <property type="nucleotide sequence ID" value="NZ_CAKLPZ010000001.1"/>
</dbReference>
<comment type="caution">
    <text evidence="3">The sequence shown here is derived from an EMBL/GenBank/DDBJ whole genome shotgun (WGS) entry which is preliminary data.</text>
</comment>
<gene>
    <name evidence="3" type="ORF">LEM8419_01382</name>
</gene>
<evidence type="ECO:0000313" key="4">
    <source>
        <dbReference type="Proteomes" id="UP000837803"/>
    </source>
</evidence>
<reference evidence="3" key="1">
    <citation type="submission" date="2021-12" db="EMBL/GenBank/DDBJ databases">
        <authorList>
            <person name="Rodrigo-Torres L."/>
            <person name="Arahal R. D."/>
            <person name="Lucena T."/>
        </authorList>
    </citation>
    <scope>NUCLEOTIDE SEQUENCE</scope>
    <source>
        <strain evidence="3">CECT 8419</strain>
    </source>
</reference>
<dbReference type="Pfam" id="PF01839">
    <property type="entry name" value="FG-GAP"/>
    <property type="match status" value="1"/>
</dbReference>
<organism evidence="3 4">
    <name type="scientific">Neolewinella maritima</name>
    <dbReference type="NCBI Taxonomy" id="1383882"/>
    <lineage>
        <taxon>Bacteria</taxon>
        <taxon>Pseudomonadati</taxon>
        <taxon>Bacteroidota</taxon>
        <taxon>Saprospiria</taxon>
        <taxon>Saprospirales</taxon>
        <taxon>Lewinellaceae</taxon>
        <taxon>Neolewinella</taxon>
    </lineage>
</organism>
<dbReference type="SUPFAM" id="SSF69318">
    <property type="entry name" value="Integrin alpha N-terminal domain"/>
    <property type="match status" value="1"/>
</dbReference>
<evidence type="ECO:0000313" key="3">
    <source>
        <dbReference type="EMBL" id="CAH1000233.1"/>
    </source>
</evidence>
<dbReference type="PANTHER" id="PTHR44103:SF1">
    <property type="entry name" value="PROPROTEIN CONVERTASE P"/>
    <property type="match status" value="1"/>
</dbReference>
<dbReference type="EMBL" id="CAKLPZ010000001">
    <property type="protein sequence ID" value="CAH1000233.1"/>
    <property type="molecule type" value="Genomic_DNA"/>
</dbReference>
<feature type="chain" id="PRO_5046255175" description="VCBS repeat-containing protein" evidence="2">
    <location>
        <begin position="26"/>
        <end position="416"/>
    </location>
</feature>
<accession>A0ABM9B0C1</accession>
<evidence type="ECO:0000256" key="2">
    <source>
        <dbReference type="SAM" id="SignalP"/>
    </source>
</evidence>
<dbReference type="InterPro" id="IPR013517">
    <property type="entry name" value="FG-GAP"/>
</dbReference>
<keyword evidence="1 2" id="KW-0732">Signal</keyword>
<evidence type="ECO:0000256" key="1">
    <source>
        <dbReference type="ARBA" id="ARBA00022729"/>
    </source>
</evidence>
<dbReference type="Proteomes" id="UP000837803">
    <property type="component" value="Unassembled WGS sequence"/>
</dbReference>
<dbReference type="Gene3D" id="2.130.10.130">
    <property type="entry name" value="Integrin alpha, N-terminal"/>
    <property type="match status" value="2"/>
</dbReference>
<dbReference type="PROSITE" id="PS51257">
    <property type="entry name" value="PROKAR_LIPOPROTEIN"/>
    <property type="match status" value="1"/>
</dbReference>
<keyword evidence="4" id="KW-1185">Reference proteome</keyword>
<sequence length="416" mass="45595">MTKVYYRYALLLALSYLLLACGNPADDFRRGYADAGTARSADSDDTEQLPTDRWTYIEVDSAKTMWGDYDSPDWLRYFGLAAGDLNGDGYLDIVTGRNVYLNAGDSMTGSWRKLDLGRNVDANLIIDYQDRPAILAEALPDVVLFTGNADGTDWTEQRIVAQVPATGHHNGQGYKVADVFAEHGDEEVIYASLGGLYILDPSTPEPWTVTLAGKDASDEGFGVADIDGDGDLDLISGFRTEGGDPEVPTVVVWFENPGTITPNWTRHEIGTTVHATDRVEAADLNGDGKTDVVVAEERYPGLEPDASLFAYLQQDTGWVRTKVVTQYSMNNLSLPDLNQDGYADIVTSEHKGPGLSLQVWLNDGGANFTRQEIDGGKESHLGAQPYDLDGDGDLDLISIGWDQHQYVHVWRNDAIQ</sequence>
<dbReference type="InterPro" id="IPR028994">
    <property type="entry name" value="Integrin_alpha_N"/>
</dbReference>
<protein>
    <recommendedName>
        <fullName evidence="5">VCBS repeat-containing protein</fullName>
    </recommendedName>
</protein>
<dbReference type="PANTHER" id="PTHR44103">
    <property type="entry name" value="PROPROTEIN CONVERTASE P"/>
    <property type="match status" value="1"/>
</dbReference>